<protein>
    <submittedName>
        <fullName evidence="3">Kic1p</fullName>
    </submittedName>
</protein>
<dbReference type="InterPro" id="IPR001245">
    <property type="entry name" value="Ser-Thr/Tyr_kinase_cat_dom"/>
</dbReference>
<dbReference type="GO" id="GO:0004713">
    <property type="term" value="F:protein tyrosine kinase activity"/>
    <property type="evidence" value="ECO:0007669"/>
    <property type="project" value="InterPro"/>
</dbReference>
<dbReference type="InterPro" id="IPR006597">
    <property type="entry name" value="Sel1-like"/>
</dbReference>
<dbReference type="Gene3D" id="1.10.510.10">
    <property type="entry name" value="Transferase(Phosphotransferase) domain 1"/>
    <property type="match status" value="1"/>
</dbReference>
<evidence type="ECO:0000256" key="1">
    <source>
        <dbReference type="PROSITE-ProRule" id="PRU10141"/>
    </source>
</evidence>
<dbReference type="PROSITE" id="PS00109">
    <property type="entry name" value="PROTEIN_KINASE_TYR"/>
    <property type="match status" value="1"/>
</dbReference>
<dbReference type="InterPro" id="IPR008266">
    <property type="entry name" value="Tyr_kinase_AS"/>
</dbReference>
<dbReference type="PROSITE" id="PS00107">
    <property type="entry name" value="PROTEIN_KINASE_ATP"/>
    <property type="match status" value="1"/>
</dbReference>
<dbReference type="InterPro" id="IPR000719">
    <property type="entry name" value="Prot_kinase_dom"/>
</dbReference>
<gene>
    <name evidence="3" type="ORF">RirG_162690</name>
</gene>
<feature type="domain" description="Protein kinase" evidence="2">
    <location>
        <begin position="23"/>
        <end position="272"/>
    </location>
</feature>
<accession>A0A015KR51</accession>
<keyword evidence="1" id="KW-0547">Nucleotide-binding</keyword>
<dbReference type="Pfam" id="PF07714">
    <property type="entry name" value="PK_Tyr_Ser-Thr"/>
    <property type="match status" value="1"/>
</dbReference>
<dbReference type="AlphaFoldDB" id="A0A015KR51"/>
<dbReference type="GO" id="GO:0005524">
    <property type="term" value="F:ATP binding"/>
    <property type="evidence" value="ECO:0007669"/>
    <property type="project" value="UniProtKB-UniRule"/>
</dbReference>
<dbReference type="PROSITE" id="PS50011">
    <property type="entry name" value="PROTEIN_KINASE_DOM"/>
    <property type="match status" value="1"/>
</dbReference>
<dbReference type="PRINTS" id="PR00109">
    <property type="entry name" value="TYRKINASE"/>
</dbReference>
<sequence length="496" mass="57734">MSKNWIEEAISKKYIKYYNYKDFFNSEVIGSGGFGKVYRANWKNSRNILALKSFRDSTNKNIVEELKIQCEVHFHDNIIKFYGITEVNDYGSKKYYMLVMEYADSGTLQNYLEKNIANLNWDKKFKMANQLACAVSCLHDMNITHRDLRSSNVLVHQNNIKLKVDVPKLSKKYDVIPYIDPTKFFADLHSLDKKSDVYSIGVLLWEISSCRSPFKDVSNQYRLQNQILQGLRETPMPSTPKDYEQIYTDCWKPEPDDRPTIQNVVSRLEEIMVKRNITTKHVWAPPINNLSRNNLSQGFNNNIYNKIKVEPLKSPSKAPQASFYKQKSKKEIVDGIAALADNIYDENKKQRILDYIKDHHTTSKEIFDWLLNNQNGINPNIVLGDFHYLGIATMVDKRKAFDYYVQAALEESSIAQYTLGILCENDEKDTFQAMYWFDKCAKQGNQDAINHYYRLKSSKNKTFNPANLHSVMGKMNLGNEEERKGFSLQDFKLPFV</sequence>
<dbReference type="PANTHER" id="PTHR44329">
    <property type="entry name" value="SERINE/THREONINE-PROTEIN KINASE TNNI3K-RELATED"/>
    <property type="match status" value="1"/>
</dbReference>
<dbReference type="Proteomes" id="UP000022910">
    <property type="component" value="Unassembled WGS sequence"/>
</dbReference>
<evidence type="ECO:0000313" key="3">
    <source>
        <dbReference type="EMBL" id="EXX62331.1"/>
    </source>
</evidence>
<name>A0A015KR51_RHIIW</name>
<dbReference type="InterPro" id="IPR051681">
    <property type="entry name" value="Ser/Thr_Kinases-Pseudokinases"/>
</dbReference>
<dbReference type="Gene3D" id="1.25.40.10">
    <property type="entry name" value="Tetratricopeptide repeat domain"/>
    <property type="match status" value="1"/>
</dbReference>
<dbReference type="InterPro" id="IPR011009">
    <property type="entry name" value="Kinase-like_dom_sf"/>
</dbReference>
<dbReference type="GO" id="GO:0004674">
    <property type="term" value="F:protein serine/threonine kinase activity"/>
    <property type="evidence" value="ECO:0007669"/>
    <property type="project" value="TreeGrafter"/>
</dbReference>
<keyword evidence="4" id="KW-1185">Reference proteome</keyword>
<proteinExistence type="predicted"/>
<evidence type="ECO:0000313" key="4">
    <source>
        <dbReference type="Proteomes" id="UP000022910"/>
    </source>
</evidence>
<dbReference type="PANTHER" id="PTHR44329:SF293">
    <property type="entry name" value="MITOGEN-ACTIVATED PROTEIN KINASE KINASE KINASE"/>
    <property type="match status" value="1"/>
</dbReference>
<reference evidence="3 4" key="1">
    <citation type="submission" date="2014-02" db="EMBL/GenBank/DDBJ databases">
        <title>Single nucleus genome sequencing reveals high similarity among nuclei of an endomycorrhizal fungus.</title>
        <authorList>
            <person name="Lin K."/>
            <person name="Geurts R."/>
            <person name="Zhang Z."/>
            <person name="Limpens E."/>
            <person name="Saunders D.G."/>
            <person name="Mu D."/>
            <person name="Pang E."/>
            <person name="Cao H."/>
            <person name="Cha H."/>
            <person name="Lin T."/>
            <person name="Zhou Q."/>
            <person name="Shang Y."/>
            <person name="Li Y."/>
            <person name="Ivanov S."/>
            <person name="Sharma T."/>
            <person name="Velzen R.V."/>
            <person name="Ruijter N.D."/>
            <person name="Aanen D.K."/>
            <person name="Win J."/>
            <person name="Kamoun S."/>
            <person name="Bisseling T."/>
            <person name="Huang S."/>
        </authorList>
    </citation>
    <scope>NUCLEOTIDE SEQUENCE [LARGE SCALE GENOMIC DNA]</scope>
    <source>
        <strain evidence="4">DAOM197198w</strain>
    </source>
</reference>
<feature type="binding site" evidence="1">
    <location>
        <position position="52"/>
    </location>
    <ligand>
        <name>ATP</name>
        <dbReference type="ChEBI" id="CHEBI:30616"/>
    </ligand>
</feature>
<dbReference type="SMART" id="SM00219">
    <property type="entry name" value="TyrKc"/>
    <property type="match status" value="1"/>
</dbReference>
<comment type="caution">
    <text evidence="3">The sequence shown here is derived from an EMBL/GenBank/DDBJ whole genome shotgun (WGS) entry which is preliminary data.</text>
</comment>
<evidence type="ECO:0000259" key="2">
    <source>
        <dbReference type="PROSITE" id="PS50011"/>
    </source>
</evidence>
<organism evidence="3 4">
    <name type="scientific">Rhizophagus irregularis (strain DAOM 197198w)</name>
    <name type="common">Glomus intraradices</name>
    <dbReference type="NCBI Taxonomy" id="1432141"/>
    <lineage>
        <taxon>Eukaryota</taxon>
        <taxon>Fungi</taxon>
        <taxon>Fungi incertae sedis</taxon>
        <taxon>Mucoromycota</taxon>
        <taxon>Glomeromycotina</taxon>
        <taxon>Glomeromycetes</taxon>
        <taxon>Glomerales</taxon>
        <taxon>Glomeraceae</taxon>
        <taxon>Rhizophagus</taxon>
    </lineage>
</organism>
<dbReference type="InterPro" id="IPR017441">
    <property type="entry name" value="Protein_kinase_ATP_BS"/>
</dbReference>
<dbReference type="InterPro" id="IPR020635">
    <property type="entry name" value="Tyr_kinase_cat_dom"/>
</dbReference>
<dbReference type="SUPFAM" id="SSF81901">
    <property type="entry name" value="HCP-like"/>
    <property type="match status" value="1"/>
</dbReference>
<dbReference type="EMBL" id="JEMT01024764">
    <property type="protein sequence ID" value="EXX62331.1"/>
    <property type="molecule type" value="Genomic_DNA"/>
</dbReference>
<dbReference type="SMR" id="A0A015KR51"/>
<keyword evidence="1" id="KW-0067">ATP-binding</keyword>
<dbReference type="InterPro" id="IPR011990">
    <property type="entry name" value="TPR-like_helical_dom_sf"/>
</dbReference>
<dbReference type="HOGENOM" id="CLU_000288_7_12_1"/>
<dbReference type="SUPFAM" id="SSF56112">
    <property type="entry name" value="Protein kinase-like (PK-like)"/>
    <property type="match status" value="1"/>
</dbReference>
<dbReference type="SMART" id="SM00671">
    <property type="entry name" value="SEL1"/>
    <property type="match status" value="2"/>
</dbReference>